<comment type="caution">
    <text evidence="2">The sequence shown here is derived from an EMBL/GenBank/DDBJ whole genome shotgun (WGS) entry which is preliminary data.</text>
</comment>
<feature type="transmembrane region" description="Helical" evidence="1">
    <location>
        <begin position="798"/>
        <end position="820"/>
    </location>
</feature>
<feature type="transmembrane region" description="Helical" evidence="1">
    <location>
        <begin position="442"/>
        <end position="464"/>
    </location>
</feature>
<name>A0A543AVF1_9ACTN</name>
<dbReference type="InParanoid" id="A0A543AVF1"/>
<dbReference type="OrthoDB" id="3653743at2"/>
<dbReference type="EMBL" id="VFOW01000001">
    <property type="protein sequence ID" value="TQL76558.1"/>
    <property type="molecule type" value="Genomic_DNA"/>
</dbReference>
<reference evidence="2 3" key="1">
    <citation type="submission" date="2019-06" db="EMBL/GenBank/DDBJ databases">
        <title>Sequencing the genomes of 1000 actinobacteria strains.</title>
        <authorList>
            <person name="Klenk H.-P."/>
        </authorList>
    </citation>
    <scope>NUCLEOTIDE SEQUENCE [LARGE SCALE GENOMIC DNA]</scope>
    <source>
        <strain evidence="2 3">DSM 45928</strain>
    </source>
</reference>
<feature type="transmembrane region" description="Helical" evidence="1">
    <location>
        <begin position="894"/>
        <end position="913"/>
    </location>
</feature>
<accession>A0A543AVF1</accession>
<evidence type="ECO:0000313" key="3">
    <source>
        <dbReference type="Proteomes" id="UP000317043"/>
    </source>
</evidence>
<proteinExistence type="predicted"/>
<feature type="transmembrane region" description="Helical" evidence="1">
    <location>
        <begin position="528"/>
        <end position="550"/>
    </location>
</feature>
<dbReference type="Proteomes" id="UP000317043">
    <property type="component" value="Unassembled WGS sequence"/>
</dbReference>
<dbReference type="AlphaFoldDB" id="A0A543AVF1"/>
<feature type="transmembrane region" description="Helical" evidence="1">
    <location>
        <begin position="574"/>
        <end position="595"/>
    </location>
</feature>
<protein>
    <submittedName>
        <fullName evidence="2">Uncharacterized protein</fullName>
    </submittedName>
</protein>
<evidence type="ECO:0000256" key="1">
    <source>
        <dbReference type="SAM" id="Phobius"/>
    </source>
</evidence>
<feature type="transmembrane region" description="Helical" evidence="1">
    <location>
        <begin position="21"/>
        <end position="43"/>
    </location>
</feature>
<evidence type="ECO:0000313" key="2">
    <source>
        <dbReference type="EMBL" id="TQL76558.1"/>
    </source>
</evidence>
<feature type="transmembrane region" description="Helical" evidence="1">
    <location>
        <begin position="485"/>
        <end position="502"/>
    </location>
</feature>
<keyword evidence="1" id="KW-1133">Transmembrane helix</keyword>
<keyword evidence="1" id="KW-0472">Membrane</keyword>
<feature type="transmembrane region" description="Helical" evidence="1">
    <location>
        <begin position="359"/>
        <end position="380"/>
    </location>
</feature>
<feature type="transmembrane region" description="Helical" evidence="1">
    <location>
        <begin position="400"/>
        <end position="422"/>
    </location>
</feature>
<dbReference type="RefSeq" id="WP_142038144.1">
    <property type="nucleotide sequence ID" value="NZ_JBHTGS010000001.1"/>
</dbReference>
<keyword evidence="3" id="KW-1185">Reference proteome</keyword>
<feature type="transmembrane region" description="Helical" evidence="1">
    <location>
        <begin position="841"/>
        <end position="874"/>
    </location>
</feature>
<organism evidence="2 3">
    <name type="scientific">Stackebrandtia endophytica</name>
    <dbReference type="NCBI Taxonomy" id="1496996"/>
    <lineage>
        <taxon>Bacteria</taxon>
        <taxon>Bacillati</taxon>
        <taxon>Actinomycetota</taxon>
        <taxon>Actinomycetes</taxon>
        <taxon>Glycomycetales</taxon>
        <taxon>Glycomycetaceae</taxon>
        <taxon>Stackebrandtia</taxon>
    </lineage>
</organism>
<gene>
    <name evidence="2" type="ORF">FB566_2090</name>
</gene>
<sequence length="930" mass="98778">MLNRSRPWVKAPLLLFKRPGVAIALATATMVAVLPAAGTPLLLSASQSASMQQQFDDRCDEVSGFEARTMLLGDMSLTNDGTVATRVLSGSTPEEVAALADKVEAEIADIDGIGPIERTLTLGSLESSEDAPNYYLTDPSGQRERAFVVYRDGVLDHIEPLSGDSGDGVWIPDDLKISAEAGDAVTVSTSSMKAYTDQQMVLDEDGNMVPIKVEDTFAPGAEAVDVDMPVAGTYRTLNRNESASKDWCYLQDMLQYDAMPELTWYPTVMVDEENFWTLAGQWDAEVVVILRYDLAGVPAVDEAGKIASELSDAVEAVQVDAVATYPVQVDESVTAHASLPRFFDRATLIGDTLRVPVSVVSTAAVLIGLCIVAAGAVLWVRRRRVELAVLIGRGVSPSMVGVKGALEALPAVLFGGAVGYALCQYSTRFWAPSAVLDRTASLWALLFTASVLVAALLTMGVASSRSAARFAEPAPAGRRRLVGRLPWELVPAGFAVVAWFLMDDSTIVTAGEAADRIGQVEQLPGRVFLVPLLAAATFAMLVARAARWWWGRTRREPKQFSGFIAAARIRRDRAASAVMLAAITVPTALAGYAIVASASVGATIDAQARSEIGAEMVVDFDEATPILDEIAAVGTATPVTRIDNLSLNRIQVSVLYVDVATFVQASDTADLLAEADVTELLGRPGSDGAIPVVAGGSDLLTDGIGTLKLPGSTEAEVDVAVVSDLPGKRRGHPVVLISDEYLPAELSRVNAHQWWISTSEVATVSAIVDGEYPEAGIRLAGERYTGSPKQALVGSMDYLLWVSLLTAVVVVVGILLRLESRSAANRRAFVMMRRMGLRGRVHWLALLREIGSLLIVGVTCGVATAAVLVAVMGADFDVDAIRAPGTVLSMPNQSVAWLIAAILITVLASAWLAHSRIAAAKPSEVLRDTG</sequence>
<keyword evidence="1" id="KW-0812">Transmembrane</keyword>